<dbReference type="PaxDb" id="4113-PGSC0003DMT400095853"/>
<reference evidence="3" key="1">
    <citation type="journal article" date="2011" name="Nature">
        <title>Genome sequence and analysis of the tuber crop potato.</title>
        <authorList>
            <consortium name="The Potato Genome Sequencing Consortium"/>
        </authorList>
    </citation>
    <scope>NUCLEOTIDE SEQUENCE [LARGE SCALE GENOMIC DNA]</scope>
    <source>
        <strain evidence="3">cv. DM1-3 516 R44</strain>
    </source>
</reference>
<name>M1DX67_SOLTU</name>
<feature type="compositionally biased region" description="Basic and acidic residues" evidence="1">
    <location>
        <begin position="105"/>
        <end position="121"/>
    </location>
</feature>
<protein>
    <submittedName>
        <fullName evidence="2">Uncharacterized protein</fullName>
    </submittedName>
</protein>
<dbReference type="HOGENOM" id="CLU_1268822_0_0_1"/>
<organism evidence="2 3">
    <name type="scientific">Solanum tuberosum</name>
    <name type="common">Potato</name>
    <dbReference type="NCBI Taxonomy" id="4113"/>
    <lineage>
        <taxon>Eukaryota</taxon>
        <taxon>Viridiplantae</taxon>
        <taxon>Streptophyta</taxon>
        <taxon>Embryophyta</taxon>
        <taxon>Tracheophyta</taxon>
        <taxon>Spermatophyta</taxon>
        <taxon>Magnoliopsida</taxon>
        <taxon>eudicotyledons</taxon>
        <taxon>Gunneridae</taxon>
        <taxon>Pentapetalae</taxon>
        <taxon>asterids</taxon>
        <taxon>lamiids</taxon>
        <taxon>Solanales</taxon>
        <taxon>Solanaceae</taxon>
        <taxon>Solanoideae</taxon>
        <taxon>Solaneae</taxon>
        <taxon>Solanum</taxon>
    </lineage>
</organism>
<evidence type="ECO:0000256" key="1">
    <source>
        <dbReference type="SAM" id="MobiDB-lite"/>
    </source>
</evidence>
<keyword evidence="3" id="KW-1185">Reference proteome</keyword>
<dbReference type="AlphaFoldDB" id="M1DX67"/>
<dbReference type="Gramene" id="PGSC0003DMT400095853">
    <property type="protein sequence ID" value="PGSC0003DMT400095853"/>
    <property type="gene ID" value="PGSC0003DMG400045424"/>
</dbReference>
<evidence type="ECO:0000313" key="3">
    <source>
        <dbReference type="Proteomes" id="UP000011115"/>
    </source>
</evidence>
<evidence type="ECO:0000313" key="2">
    <source>
        <dbReference type="EnsemblPlants" id="PGSC0003DMT400095853"/>
    </source>
</evidence>
<accession>M1DX67</accession>
<feature type="region of interest" description="Disordered" evidence="1">
    <location>
        <begin position="97"/>
        <end position="126"/>
    </location>
</feature>
<sequence length="218" mass="24515">MQEPNGDPPKALHVLTIVHLLSLKRGRSALSRYAIRTPKCDSSKCIKQTSSGPPNQPSSLVFVQACLVSLSSNWKFAEHVRRSMKAKEQGKDITRQIGATKQKKLKESKVGTRQSHSEKYFGDSPKLLGEANVPRQKLQKGYGARLCQEGDERGIQRITNQVSEARLTSPSDSDAEILRTYKCNFQKKKNEFRKNSPVPTLSSYGLNLQHSKYCSYNF</sequence>
<dbReference type="EnsemblPlants" id="PGSC0003DMT400095853">
    <property type="protein sequence ID" value="PGSC0003DMT400095853"/>
    <property type="gene ID" value="PGSC0003DMG400045424"/>
</dbReference>
<dbReference type="InParanoid" id="M1DX67"/>
<dbReference type="Proteomes" id="UP000011115">
    <property type="component" value="Unassembled WGS sequence"/>
</dbReference>
<reference evidence="2" key="2">
    <citation type="submission" date="2015-06" db="UniProtKB">
        <authorList>
            <consortium name="EnsemblPlants"/>
        </authorList>
    </citation>
    <scope>IDENTIFICATION</scope>
    <source>
        <strain evidence="2">DM1-3 516 R44</strain>
    </source>
</reference>
<proteinExistence type="predicted"/>